<evidence type="ECO:0000313" key="3">
    <source>
        <dbReference type="EMBL" id="TCK08323.1"/>
    </source>
</evidence>
<accession>A0A4R1GMG4</accession>
<evidence type="ECO:0000256" key="1">
    <source>
        <dbReference type="ARBA" id="ARBA00022527"/>
    </source>
</evidence>
<dbReference type="CDD" id="cd16936">
    <property type="entry name" value="HATPase_RsbW-like"/>
    <property type="match status" value="1"/>
</dbReference>
<feature type="domain" description="Histidine kinase/HSP90-like ATPase" evidence="2">
    <location>
        <begin position="20"/>
        <end position="140"/>
    </location>
</feature>
<dbReference type="SUPFAM" id="SSF55874">
    <property type="entry name" value="ATPase domain of HSP90 chaperone/DNA topoisomerase II/histidine kinase"/>
    <property type="match status" value="1"/>
</dbReference>
<evidence type="ECO:0000313" key="4">
    <source>
        <dbReference type="Proteomes" id="UP000294546"/>
    </source>
</evidence>
<evidence type="ECO:0000259" key="2">
    <source>
        <dbReference type="Pfam" id="PF13581"/>
    </source>
</evidence>
<dbReference type="InterPro" id="IPR050267">
    <property type="entry name" value="Anti-sigma-factor_SerPK"/>
</dbReference>
<comment type="caution">
    <text evidence="3">The sequence shown here is derived from an EMBL/GenBank/DDBJ whole genome shotgun (WGS) entry which is preliminary data.</text>
</comment>
<keyword evidence="1" id="KW-0418">Kinase</keyword>
<reference evidence="3 4" key="1">
    <citation type="submission" date="2019-03" db="EMBL/GenBank/DDBJ databases">
        <title>Genomic Encyclopedia of Archaeal and Bacterial Type Strains, Phase II (KMG-II): from individual species to whole genera.</title>
        <authorList>
            <person name="Goeker M."/>
        </authorList>
    </citation>
    <scope>NUCLEOTIDE SEQUENCE [LARGE SCALE GENOMIC DNA]</scope>
    <source>
        <strain evidence="3 4">DSM 27697</strain>
    </source>
</reference>
<dbReference type="AlphaFoldDB" id="A0A4R1GMG4"/>
<gene>
    <name evidence="3" type="ORF">CLV83_0398</name>
</gene>
<dbReference type="InterPro" id="IPR003594">
    <property type="entry name" value="HATPase_dom"/>
</dbReference>
<dbReference type="PANTHER" id="PTHR35526">
    <property type="entry name" value="ANTI-SIGMA-F FACTOR RSBW-RELATED"/>
    <property type="match status" value="1"/>
</dbReference>
<protein>
    <submittedName>
        <fullName evidence="3">Anti-sigma regulatory factor (Ser/Thr protein kinase)</fullName>
    </submittedName>
</protein>
<dbReference type="Pfam" id="PF13581">
    <property type="entry name" value="HATPase_c_2"/>
    <property type="match status" value="1"/>
</dbReference>
<proteinExistence type="predicted"/>
<keyword evidence="1" id="KW-0723">Serine/threonine-protein kinase</keyword>
<dbReference type="InterPro" id="IPR036890">
    <property type="entry name" value="HATPase_C_sf"/>
</dbReference>
<name>A0A4R1GMG4_9GAMM</name>
<dbReference type="EMBL" id="SMFU01000007">
    <property type="protein sequence ID" value="TCK08323.1"/>
    <property type="molecule type" value="Genomic_DNA"/>
</dbReference>
<keyword evidence="1" id="KW-0808">Transferase</keyword>
<dbReference type="Gene3D" id="3.30.565.10">
    <property type="entry name" value="Histidine kinase-like ATPase, C-terminal domain"/>
    <property type="match status" value="1"/>
</dbReference>
<dbReference type="GO" id="GO:0004674">
    <property type="term" value="F:protein serine/threonine kinase activity"/>
    <property type="evidence" value="ECO:0007669"/>
    <property type="project" value="UniProtKB-KW"/>
</dbReference>
<dbReference type="RefSeq" id="WP_132286765.1">
    <property type="nucleotide sequence ID" value="NZ_SMFU01000007.1"/>
</dbReference>
<keyword evidence="4" id="KW-1185">Reference proteome</keyword>
<dbReference type="Proteomes" id="UP000294546">
    <property type="component" value="Unassembled WGS sequence"/>
</dbReference>
<dbReference type="OrthoDB" id="9792240at2"/>
<organism evidence="3 4">
    <name type="scientific">Marinobacterium mangrovicola</name>
    <dbReference type="NCBI Taxonomy" id="1476959"/>
    <lineage>
        <taxon>Bacteria</taxon>
        <taxon>Pseudomonadati</taxon>
        <taxon>Pseudomonadota</taxon>
        <taxon>Gammaproteobacteria</taxon>
        <taxon>Oceanospirillales</taxon>
        <taxon>Oceanospirillaceae</taxon>
        <taxon>Marinobacterium</taxon>
    </lineage>
</organism>
<sequence>MSDLSLSRGAERSLQIANRHSEIPRMSLWLEQALSDMGVPSAVRFKFDLSANEAVTNIIDYAFSDERGHQIDLQLTLAGGELSLEIIDDGRAFNPLEFEAEPIPVRLEDATPGGLGVKLIRHYMDRCDYRRKDDVNHLVLVCGL</sequence>